<accession>A0A0L9VA32</accession>
<evidence type="ECO:0000256" key="1">
    <source>
        <dbReference type="SAM" id="Coils"/>
    </source>
</evidence>
<feature type="coiled-coil region" evidence="1">
    <location>
        <begin position="60"/>
        <end position="122"/>
    </location>
</feature>
<name>A0A0L9VA32_PHAAN</name>
<evidence type="ECO:0000313" key="2">
    <source>
        <dbReference type="EMBL" id="KOM51767.1"/>
    </source>
</evidence>
<protein>
    <submittedName>
        <fullName evidence="2">Uncharacterized protein</fullName>
    </submittedName>
</protein>
<proteinExistence type="predicted"/>
<gene>
    <name evidence="2" type="ORF">LR48_Vigan09g042600</name>
</gene>
<dbReference type="Gramene" id="KOM51767">
    <property type="protein sequence ID" value="KOM51767"/>
    <property type="gene ID" value="LR48_Vigan09g042600"/>
</dbReference>
<keyword evidence="1" id="KW-0175">Coiled coil</keyword>
<evidence type="ECO:0000313" key="3">
    <source>
        <dbReference type="Proteomes" id="UP000053144"/>
    </source>
</evidence>
<sequence length="164" mass="18524">MNSTQWAVVEPFSEAELTNAMLEMSTPTSMLVEALRIAHEGYEKKQADLQLYLNEPRRQLGETTERLRDARARSDRLVEECGQLKVAAIKHTEREKELSAENNALTSRLEQANEKIVELNVAVVVEHEEGFNKALHQACFLFGVTDQYSAGFDIEKEIIGGEMV</sequence>
<dbReference type="Proteomes" id="UP000053144">
    <property type="component" value="Chromosome 9"/>
</dbReference>
<organism evidence="2 3">
    <name type="scientific">Phaseolus angularis</name>
    <name type="common">Azuki bean</name>
    <name type="synonym">Vigna angularis</name>
    <dbReference type="NCBI Taxonomy" id="3914"/>
    <lineage>
        <taxon>Eukaryota</taxon>
        <taxon>Viridiplantae</taxon>
        <taxon>Streptophyta</taxon>
        <taxon>Embryophyta</taxon>
        <taxon>Tracheophyta</taxon>
        <taxon>Spermatophyta</taxon>
        <taxon>Magnoliopsida</taxon>
        <taxon>eudicotyledons</taxon>
        <taxon>Gunneridae</taxon>
        <taxon>Pentapetalae</taxon>
        <taxon>rosids</taxon>
        <taxon>fabids</taxon>
        <taxon>Fabales</taxon>
        <taxon>Fabaceae</taxon>
        <taxon>Papilionoideae</taxon>
        <taxon>50 kb inversion clade</taxon>
        <taxon>NPAAA clade</taxon>
        <taxon>indigoferoid/millettioid clade</taxon>
        <taxon>Phaseoleae</taxon>
        <taxon>Vigna</taxon>
    </lineage>
</organism>
<dbReference type="EMBL" id="CM003379">
    <property type="protein sequence ID" value="KOM51767.1"/>
    <property type="molecule type" value="Genomic_DNA"/>
</dbReference>
<reference evidence="3" key="1">
    <citation type="journal article" date="2015" name="Proc. Natl. Acad. Sci. U.S.A.">
        <title>Genome sequencing of adzuki bean (Vigna angularis) provides insight into high starch and low fat accumulation and domestication.</title>
        <authorList>
            <person name="Yang K."/>
            <person name="Tian Z."/>
            <person name="Chen C."/>
            <person name="Luo L."/>
            <person name="Zhao B."/>
            <person name="Wang Z."/>
            <person name="Yu L."/>
            <person name="Li Y."/>
            <person name="Sun Y."/>
            <person name="Li W."/>
            <person name="Chen Y."/>
            <person name="Li Y."/>
            <person name="Zhang Y."/>
            <person name="Ai D."/>
            <person name="Zhao J."/>
            <person name="Shang C."/>
            <person name="Ma Y."/>
            <person name="Wu B."/>
            <person name="Wang M."/>
            <person name="Gao L."/>
            <person name="Sun D."/>
            <person name="Zhang P."/>
            <person name="Guo F."/>
            <person name="Wang W."/>
            <person name="Li Y."/>
            <person name="Wang J."/>
            <person name="Varshney R.K."/>
            <person name="Wang J."/>
            <person name="Ling H.Q."/>
            <person name="Wan P."/>
        </authorList>
    </citation>
    <scope>NUCLEOTIDE SEQUENCE</scope>
    <source>
        <strain evidence="3">cv. Jingnong 6</strain>
    </source>
</reference>
<dbReference type="AlphaFoldDB" id="A0A0L9VA32"/>